<dbReference type="Proteomes" id="UP000078512">
    <property type="component" value="Unassembled WGS sequence"/>
</dbReference>
<gene>
    <name evidence="9" type="ORF">K457DRAFT_159208</name>
</gene>
<reference evidence="9 10" key="1">
    <citation type="submission" date="2016-05" db="EMBL/GenBank/DDBJ databases">
        <title>Genome sequencing reveals origins of a unique bacterial endosymbiosis in the earliest lineages of terrestrial Fungi.</title>
        <authorList>
            <consortium name="DOE Joint Genome Institute"/>
            <person name="Uehling J."/>
            <person name="Gryganskyi A."/>
            <person name="Hameed K."/>
            <person name="Tschaplinski T."/>
            <person name="Misztal P."/>
            <person name="Wu S."/>
            <person name="Desiro A."/>
            <person name="Vande Pol N."/>
            <person name="Du Z.-Y."/>
            <person name="Zienkiewicz A."/>
            <person name="Zienkiewicz K."/>
            <person name="Morin E."/>
            <person name="Tisserant E."/>
            <person name="Splivallo R."/>
            <person name="Hainaut M."/>
            <person name="Henrissat B."/>
            <person name="Ohm R."/>
            <person name="Kuo A."/>
            <person name="Yan J."/>
            <person name="Lipzen A."/>
            <person name="Nolan M."/>
            <person name="Labutti K."/>
            <person name="Barry K."/>
            <person name="Goldstein A."/>
            <person name="Labbe J."/>
            <person name="Schadt C."/>
            <person name="Tuskan G."/>
            <person name="Grigoriev I."/>
            <person name="Martin F."/>
            <person name="Vilgalys R."/>
            <person name="Bonito G."/>
        </authorList>
    </citation>
    <scope>NUCLEOTIDE SEQUENCE [LARGE SCALE GENOMIC DNA]</scope>
    <source>
        <strain evidence="9 10">AG-77</strain>
    </source>
</reference>
<name>A0A197JEU7_9FUNG</name>
<dbReference type="STRING" id="1314771.A0A197JEU7"/>
<feature type="region of interest" description="Disordered" evidence="7">
    <location>
        <begin position="424"/>
        <end position="454"/>
    </location>
</feature>
<keyword evidence="10" id="KW-1185">Reference proteome</keyword>
<evidence type="ECO:0000256" key="6">
    <source>
        <dbReference type="ARBA" id="ARBA00023242"/>
    </source>
</evidence>
<dbReference type="GO" id="GO:0051864">
    <property type="term" value="F:histone H3K36 demethylase activity"/>
    <property type="evidence" value="ECO:0007669"/>
    <property type="project" value="TreeGrafter"/>
</dbReference>
<evidence type="ECO:0000256" key="4">
    <source>
        <dbReference type="ARBA" id="ARBA00023002"/>
    </source>
</evidence>
<proteinExistence type="predicted"/>
<evidence type="ECO:0000256" key="3">
    <source>
        <dbReference type="ARBA" id="ARBA00022723"/>
    </source>
</evidence>
<evidence type="ECO:0000256" key="5">
    <source>
        <dbReference type="ARBA" id="ARBA00023004"/>
    </source>
</evidence>
<dbReference type="Gene3D" id="2.60.120.650">
    <property type="entry name" value="Cupin"/>
    <property type="match status" value="1"/>
</dbReference>
<keyword evidence="5" id="KW-0408">Iron</keyword>
<dbReference type="GO" id="GO:0005634">
    <property type="term" value="C:nucleus"/>
    <property type="evidence" value="ECO:0007669"/>
    <property type="project" value="UniProtKB-SubCell"/>
</dbReference>
<dbReference type="InterPro" id="IPR003347">
    <property type="entry name" value="JmjC_dom"/>
</dbReference>
<dbReference type="OrthoDB" id="47172at2759"/>
<dbReference type="SMART" id="SM00558">
    <property type="entry name" value="JmjC"/>
    <property type="match status" value="1"/>
</dbReference>
<comment type="subcellular location">
    <subcellularLocation>
        <location evidence="2">Nucleus</location>
    </subcellularLocation>
</comment>
<evidence type="ECO:0000256" key="1">
    <source>
        <dbReference type="ARBA" id="ARBA00001954"/>
    </source>
</evidence>
<comment type="cofactor">
    <cofactor evidence="1">
        <name>Fe(2+)</name>
        <dbReference type="ChEBI" id="CHEBI:29033"/>
    </cofactor>
</comment>
<evidence type="ECO:0000256" key="7">
    <source>
        <dbReference type="SAM" id="MobiDB-lite"/>
    </source>
</evidence>
<dbReference type="InterPro" id="IPR041667">
    <property type="entry name" value="Cupin_8"/>
</dbReference>
<evidence type="ECO:0000256" key="2">
    <source>
        <dbReference type="ARBA" id="ARBA00004123"/>
    </source>
</evidence>
<keyword evidence="3" id="KW-0479">Metal-binding</keyword>
<accession>A0A197JEU7</accession>
<dbReference type="AlphaFoldDB" id="A0A197JEU7"/>
<dbReference type="PANTHER" id="PTHR12461">
    <property type="entry name" value="HYPOXIA-INDUCIBLE FACTOR 1 ALPHA INHIBITOR-RELATED"/>
    <property type="match status" value="1"/>
</dbReference>
<evidence type="ECO:0000313" key="10">
    <source>
        <dbReference type="Proteomes" id="UP000078512"/>
    </source>
</evidence>
<keyword evidence="4" id="KW-0560">Oxidoreductase</keyword>
<evidence type="ECO:0000313" key="9">
    <source>
        <dbReference type="EMBL" id="OAQ23655.1"/>
    </source>
</evidence>
<dbReference type="SUPFAM" id="SSF51197">
    <property type="entry name" value="Clavaminate synthase-like"/>
    <property type="match status" value="1"/>
</dbReference>
<protein>
    <submittedName>
        <fullName evidence="9">Clavaminate synthase-like protein</fullName>
    </submittedName>
</protein>
<keyword evidence="6" id="KW-0539">Nucleus</keyword>
<organism evidence="9 10">
    <name type="scientific">Linnemannia elongata AG-77</name>
    <dbReference type="NCBI Taxonomy" id="1314771"/>
    <lineage>
        <taxon>Eukaryota</taxon>
        <taxon>Fungi</taxon>
        <taxon>Fungi incertae sedis</taxon>
        <taxon>Mucoromycota</taxon>
        <taxon>Mortierellomycotina</taxon>
        <taxon>Mortierellomycetes</taxon>
        <taxon>Mortierellales</taxon>
        <taxon>Mortierellaceae</taxon>
        <taxon>Linnemannia</taxon>
    </lineage>
</organism>
<sequence length="500" mass="55495">MIKTLASKYTHIASSNDSALGITPRNCGQGPFKALEGARALLASIDSPLPTTPSTNDRIHALIYQADALVDYGREMLHTYPYREVPSCWREFYTDAGILKALALGFSAFRGRDEGGNGSGLEVVAVDAKPLKVAIAVCDNVLVMAGASGERRRDLVFEMIDYLETVIENGLDPKEDGVAPMAKRQKISEAATTATVVDGQVKLGEELVQEPIPEIRFPIPRIHLPTMEEFQQHVNVGGVERAPGGPIIITGGIDHWPARERWADLDTLCRTAGPDRLVPIEIGSQYTDEQWTQKLVTMREFIQSYILCRGHSGTDDGYKHDGAKAKAATAEIGYLAQHDLFAQIPRLRRDIDIPDYCMVGPNDQEGYSPPDDVLLNAWFGPRGTVSPMHTDPYHNLLAQVVGRKYIRLYAPKETSKLYCYGNESQDDAEGEREGGDGSSSMLGNTSQVNVEKPDLERHPRFAEAEYMETILAPGELLYIPFQWWHYIRSLSTSFSVSFWF</sequence>
<evidence type="ECO:0000259" key="8">
    <source>
        <dbReference type="PROSITE" id="PS51184"/>
    </source>
</evidence>
<dbReference type="GO" id="GO:0046872">
    <property type="term" value="F:metal ion binding"/>
    <property type="evidence" value="ECO:0007669"/>
    <property type="project" value="UniProtKB-KW"/>
</dbReference>
<feature type="domain" description="JmjC" evidence="8">
    <location>
        <begin position="333"/>
        <end position="500"/>
    </location>
</feature>
<dbReference type="PANTHER" id="PTHR12461:SF106">
    <property type="entry name" value="BIFUNCTIONAL PEPTIDASE AND ARGINYL-HYDROXYLASE JMJD5"/>
    <property type="match status" value="1"/>
</dbReference>
<dbReference type="Pfam" id="PF13621">
    <property type="entry name" value="Cupin_8"/>
    <property type="match status" value="1"/>
</dbReference>
<dbReference type="FunFam" id="2.60.120.650:FF:000046">
    <property type="entry name" value="JmjC domain-containing protein D"/>
    <property type="match status" value="1"/>
</dbReference>
<dbReference type="EMBL" id="KV442112">
    <property type="protein sequence ID" value="OAQ23655.1"/>
    <property type="molecule type" value="Genomic_DNA"/>
</dbReference>
<dbReference type="PROSITE" id="PS51184">
    <property type="entry name" value="JMJC"/>
    <property type="match status" value="1"/>
</dbReference>